<evidence type="ECO:0000256" key="1">
    <source>
        <dbReference type="SAM" id="MobiDB-lite"/>
    </source>
</evidence>
<gene>
    <name evidence="2" type="ORF">Fmac_026184</name>
</gene>
<feature type="region of interest" description="Disordered" evidence="1">
    <location>
        <begin position="15"/>
        <end position="50"/>
    </location>
</feature>
<sequence length="71" mass="8062">MLKFDLDKYAKQVGSKSSSNCRAASPWPGPPDYKNWNRETKHQGRNTTDTLQSVSVTAVCRRIQFQSYGSH</sequence>
<proteinExistence type="predicted"/>
<dbReference type="AlphaFoldDB" id="A0ABD1LE51"/>
<name>A0ABD1LE51_9FABA</name>
<accession>A0ABD1LE51</accession>
<evidence type="ECO:0000313" key="2">
    <source>
        <dbReference type="EMBL" id="KAL2321805.1"/>
    </source>
</evidence>
<dbReference type="EMBL" id="JBGMDY010000009">
    <property type="protein sequence ID" value="KAL2321805.1"/>
    <property type="molecule type" value="Genomic_DNA"/>
</dbReference>
<organism evidence="2 3">
    <name type="scientific">Flemingia macrophylla</name>
    <dbReference type="NCBI Taxonomy" id="520843"/>
    <lineage>
        <taxon>Eukaryota</taxon>
        <taxon>Viridiplantae</taxon>
        <taxon>Streptophyta</taxon>
        <taxon>Embryophyta</taxon>
        <taxon>Tracheophyta</taxon>
        <taxon>Spermatophyta</taxon>
        <taxon>Magnoliopsida</taxon>
        <taxon>eudicotyledons</taxon>
        <taxon>Gunneridae</taxon>
        <taxon>Pentapetalae</taxon>
        <taxon>rosids</taxon>
        <taxon>fabids</taxon>
        <taxon>Fabales</taxon>
        <taxon>Fabaceae</taxon>
        <taxon>Papilionoideae</taxon>
        <taxon>50 kb inversion clade</taxon>
        <taxon>NPAAA clade</taxon>
        <taxon>indigoferoid/millettioid clade</taxon>
        <taxon>Phaseoleae</taxon>
        <taxon>Flemingia</taxon>
    </lineage>
</organism>
<keyword evidence="3" id="KW-1185">Reference proteome</keyword>
<dbReference type="Proteomes" id="UP001603857">
    <property type="component" value="Unassembled WGS sequence"/>
</dbReference>
<evidence type="ECO:0000313" key="3">
    <source>
        <dbReference type="Proteomes" id="UP001603857"/>
    </source>
</evidence>
<protein>
    <submittedName>
        <fullName evidence="2">Uncharacterized protein</fullName>
    </submittedName>
</protein>
<reference evidence="2 3" key="1">
    <citation type="submission" date="2024-08" db="EMBL/GenBank/DDBJ databases">
        <title>Insights into the chromosomal genome structure of Flemingia macrophylla.</title>
        <authorList>
            <person name="Ding Y."/>
            <person name="Zhao Y."/>
            <person name="Bi W."/>
            <person name="Wu M."/>
            <person name="Zhao G."/>
            <person name="Gong Y."/>
            <person name="Li W."/>
            <person name="Zhang P."/>
        </authorList>
    </citation>
    <scope>NUCLEOTIDE SEQUENCE [LARGE SCALE GENOMIC DNA]</scope>
    <source>
        <strain evidence="2">DYQJB</strain>
        <tissue evidence="2">Leaf</tissue>
    </source>
</reference>
<comment type="caution">
    <text evidence="2">The sequence shown here is derived from an EMBL/GenBank/DDBJ whole genome shotgun (WGS) entry which is preliminary data.</text>
</comment>